<dbReference type="InterPro" id="IPR001431">
    <property type="entry name" value="Pept_M16_Zn_BS"/>
</dbReference>
<keyword evidence="5" id="KW-0378">Hydrolase</keyword>
<dbReference type="PROSITE" id="PS00143">
    <property type="entry name" value="INSULINASE"/>
    <property type="match status" value="1"/>
</dbReference>
<dbReference type="eggNOG" id="COG0612">
    <property type="taxonomic scope" value="Bacteria"/>
</dbReference>
<dbReference type="Pfam" id="PF00675">
    <property type="entry name" value="Peptidase_M16"/>
    <property type="match status" value="1"/>
</dbReference>
<evidence type="ECO:0000256" key="1">
    <source>
        <dbReference type="ARBA" id="ARBA00007261"/>
    </source>
</evidence>
<dbReference type="InterPro" id="IPR050361">
    <property type="entry name" value="MPP/UQCRC_Complex"/>
</dbReference>
<evidence type="ECO:0000259" key="3">
    <source>
        <dbReference type="Pfam" id="PF00675"/>
    </source>
</evidence>
<dbReference type="GO" id="GO:0006508">
    <property type="term" value="P:proteolysis"/>
    <property type="evidence" value="ECO:0007669"/>
    <property type="project" value="InterPro"/>
</dbReference>
<protein>
    <submittedName>
        <fullName evidence="5">Processing peptidase</fullName>
        <ecNumber evidence="5">3.4.24.64</ecNumber>
    </submittedName>
</protein>
<feature type="domain" description="Peptidase M16 N-terminal" evidence="3">
    <location>
        <begin position="23"/>
        <end position="169"/>
    </location>
</feature>
<dbReference type="PANTHER" id="PTHR11851">
    <property type="entry name" value="METALLOPROTEASE"/>
    <property type="match status" value="1"/>
</dbReference>
<dbReference type="STRING" id="1173022.Cri9333_4217"/>
<evidence type="ECO:0000313" key="5">
    <source>
        <dbReference type="EMBL" id="AFZ15007.1"/>
    </source>
</evidence>
<dbReference type="Pfam" id="PF05193">
    <property type="entry name" value="Peptidase_M16_C"/>
    <property type="match status" value="1"/>
</dbReference>
<dbReference type="SUPFAM" id="SSF63411">
    <property type="entry name" value="LuxS/MPP-like metallohydrolase"/>
    <property type="match status" value="2"/>
</dbReference>
<dbReference type="InterPro" id="IPR011765">
    <property type="entry name" value="Pept_M16_N"/>
</dbReference>
<dbReference type="HOGENOM" id="CLU_009902_3_2_3"/>
<evidence type="ECO:0000313" key="6">
    <source>
        <dbReference type="Proteomes" id="UP000010472"/>
    </source>
</evidence>
<dbReference type="GO" id="GO:0046872">
    <property type="term" value="F:metal ion binding"/>
    <property type="evidence" value="ECO:0007669"/>
    <property type="project" value="InterPro"/>
</dbReference>
<dbReference type="RefSeq" id="WP_015205102.1">
    <property type="nucleotide sequence ID" value="NC_019753.1"/>
</dbReference>
<dbReference type="Gene3D" id="3.30.830.10">
    <property type="entry name" value="Metalloenzyme, LuxS/M16 peptidase-like"/>
    <property type="match status" value="2"/>
</dbReference>
<dbReference type="OrthoDB" id="9811314at2"/>
<organism evidence="5 6">
    <name type="scientific">Crinalium epipsammum PCC 9333</name>
    <dbReference type="NCBI Taxonomy" id="1173022"/>
    <lineage>
        <taxon>Bacteria</taxon>
        <taxon>Bacillati</taxon>
        <taxon>Cyanobacteriota</taxon>
        <taxon>Cyanophyceae</taxon>
        <taxon>Gomontiellales</taxon>
        <taxon>Gomontiellaceae</taxon>
        <taxon>Crinalium</taxon>
    </lineage>
</organism>
<dbReference type="KEGG" id="cep:Cri9333_4217"/>
<dbReference type="AlphaFoldDB" id="K9W5H3"/>
<dbReference type="Proteomes" id="UP000010472">
    <property type="component" value="Chromosome"/>
</dbReference>
<evidence type="ECO:0000259" key="4">
    <source>
        <dbReference type="Pfam" id="PF05193"/>
    </source>
</evidence>
<keyword evidence="6" id="KW-1185">Reference proteome</keyword>
<proteinExistence type="inferred from homology"/>
<accession>K9W5H3</accession>
<dbReference type="EC" id="3.4.24.64" evidence="5"/>
<dbReference type="EMBL" id="CP003620">
    <property type="protein sequence ID" value="AFZ15007.1"/>
    <property type="molecule type" value="Genomic_DNA"/>
</dbReference>
<feature type="domain" description="Peptidase M16 C-terminal" evidence="4">
    <location>
        <begin position="178"/>
        <end position="355"/>
    </location>
</feature>
<dbReference type="PATRIC" id="fig|1173022.3.peg.4558"/>
<comment type="similarity">
    <text evidence="1 2">Belongs to the peptidase M16 family.</text>
</comment>
<reference evidence="5 6" key="1">
    <citation type="submission" date="2012-06" db="EMBL/GenBank/DDBJ databases">
        <title>Finished chromosome of genome of Crinalium epipsammum PCC 9333.</title>
        <authorList>
            <consortium name="US DOE Joint Genome Institute"/>
            <person name="Gugger M."/>
            <person name="Coursin T."/>
            <person name="Rippka R."/>
            <person name="Tandeau De Marsac N."/>
            <person name="Huntemann M."/>
            <person name="Wei C.-L."/>
            <person name="Han J."/>
            <person name="Detter J.C."/>
            <person name="Han C."/>
            <person name="Tapia R."/>
            <person name="Davenport K."/>
            <person name="Daligault H."/>
            <person name="Erkkila T."/>
            <person name="Gu W."/>
            <person name="Munk A.C.C."/>
            <person name="Teshima H."/>
            <person name="Xu Y."/>
            <person name="Chain P."/>
            <person name="Chen A."/>
            <person name="Krypides N."/>
            <person name="Mavromatis K."/>
            <person name="Markowitz V."/>
            <person name="Szeto E."/>
            <person name="Ivanova N."/>
            <person name="Mikhailova N."/>
            <person name="Ovchinnikova G."/>
            <person name="Pagani I."/>
            <person name="Pati A."/>
            <person name="Goodwin L."/>
            <person name="Peters L."/>
            <person name="Pitluck S."/>
            <person name="Woyke T."/>
            <person name="Kerfeld C."/>
        </authorList>
    </citation>
    <scope>NUCLEOTIDE SEQUENCE [LARGE SCALE GENOMIC DNA]</scope>
    <source>
        <strain evidence="5 6">PCC 9333</strain>
    </source>
</reference>
<dbReference type="GO" id="GO:0004222">
    <property type="term" value="F:metalloendopeptidase activity"/>
    <property type="evidence" value="ECO:0007669"/>
    <property type="project" value="UniProtKB-EC"/>
</dbReference>
<dbReference type="InterPro" id="IPR007863">
    <property type="entry name" value="Peptidase_M16_C"/>
</dbReference>
<dbReference type="PANTHER" id="PTHR11851:SF49">
    <property type="entry name" value="MITOCHONDRIAL-PROCESSING PEPTIDASE SUBUNIT ALPHA"/>
    <property type="match status" value="1"/>
</dbReference>
<evidence type="ECO:0000256" key="2">
    <source>
        <dbReference type="RuleBase" id="RU004447"/>
    </source>
</evidence>
<sequence>MSQLLTTSKFPAEIFRLDNGLTVIHQHLPATPVVVIDVWVKAGAIAEPAEWCGMAHFLEHMIFKGTELLATGVFDQVIENRGGITNAATSHDYAHFFITIAADYLEETLPVLAELLLNAAIPDSEFGCERDVVLEEIRSCYDNPDFVGFQTLTESIYQYHPYGRPILGTEAHLMERSPEQMRCFHQHHYQPENMTVVIVGGVTKERAIEAVSSAFENFCSAPECPRETPEAEPPLTEIRRQELFFPRLEQARLYMGWIGAGVDQLRDAYGLDLLSVLLADGRSSRLVRELREEQGLVQGIASSFSLQRDSSLFTISACLEAKHLERVEALIRDRLFELQTTPVSPAELSRCKRLLCNDYAFSTETPSQLAGLYGYYNTIANAEIAVTYPDQMQQFQASDLQQLAQQYLSPQYYAVTTLQPSWW</sequence>
<name>K9W5H3_9CYAN</name>
<gene>
    <name evidence="5" type="ORF">Cri9333_4217</name>
</gene>
<dbReference type="InterPro" id="IPR011249">
    <property type="entry name" value="Metalloenz_LuxS/M16"/>
</dbReference>